<dbReference type="PRINTS" id="PR00237">
    <property type="entry name" value="GPCRRHODOPSN"/>
</dbReference>
<evidence type="ECO:0000256" key="9">
    <source>
        <dbReference type="SAM" id="Phobius"/>
    </source>
</evidence>
<keyword evidence="4 9" id="KW-1133">Transmembrane helix</keyword>
<keyword evidence="5" id="KW-0297">G-protein coupled receptor</keyword>
<feature type="transmembrane region" description="Helical" evidence="9">
    <location>
        <begin position="196"/>
        <end position="218"/>
    </location>
</feature>
<evidence type="ECO:0000256" key="5">
    <source>
        <dbReference type="ARBA" id="ARBA00023040"/>
    </source>
</evidence>
<keyword evidence="3 9" id="KW-0812">Transmembrane</keyword>
<keyword evidence="6 9" id="KW-0472">Membrane</keyword>
<dbReference type="InterPro" id="IPR000276">
    <property type="entry name" value="GPCR_Rhodpsn"/>
</dbReference>
<name>A0A3P9IY14_ORYLA</name>
<keyword evidence="8" id="KW-0807">Transducer</keyword>
<reference evidence="11 12" key="2">
    <citation type="submission" date="2017-04" db="EMBL/GenBank/DDBJ databases">
        <title>CpG methylation of centromeres and impact of large insertions on vertebrate speciation.</title>
        <authorList>
            <person name="Ichikawa K."/>
            <person name="Yoshimura J."/>
            <person name="Morishita S."/>
        </authorList>
    </citation>
    <scope>NUCLEOTIDE SEQUENCE</scope>
    <source>
        <strain evidence="11 12">HSOK</strain>
    </source>
</reference>
<accession>A0A3P9IY14</accession>
<dbReference type="PANTHER" id="PTHR10489:SF730">
    <property type="entry name" value="CHEMOKINE XC RECEPTOR 1"/>
    <property type="match status" value="1"/>
</dbReference>
<feature type="transmembrane region" description="Helical" evidence="9">
    <location>
        <begin position="259"/>
        <end position="282"/>
    </location>
</feature>
<dbReference type="Gene3D" id="1.20.1070.10">
    <property type="entry name" value="Rhodopsin 7-helix transmembrane proteins"/>
    <property type="match status" value="1"/>
</dbReference>
<evidence type="ECO:0000256" key="6">
    <source>
        <dbReference type="ARBA" id="ARBA00023136"/>
    </source>
</evidence>
<evidence type="ECO:0000256" key="8">
    <source>
        <dbReference type="ARBA" id="ARBA00023224"/>
    </source>
</evidence>
<keyword evidence="7" id="KW-0675">Receptor</keyword>
<reference evidence="11" key="3">
    <citation type="submission" date="2025-08" db="UniProtKB">
        <authorList>
            <consortium name="Ensembl"/>
        </authorList>
    </citation>
    <scope>IDENTIFICATION</scope>
    <source>
        <strain evidence="11">HSOK</strain>
    </source>
</reference>
<dbReference type="InterPro" id="IPR017452">
    <property type="entry name" value="GPCR_Rhodpsn_7TM"/>
</dbReference>
<feature type="domain" description="G-protein coupled receptors family 1 profile" evidence="10">
    <location>
        <begin position="53"/>
        <end position="279"/>
    </location>
</feature>
<evidence type="ECO:0000256" key="4">
    <source>
        <dbReference type="ARBA" id="ARBA00022989"/>
    </source>
</evidence>
<feature type="transmembrane region" description="Helical" evidence="9">
    <location>
        <begin position="148"/>
        <end position="169"/>
    </location>
</feature>
<dbReference type="AlphaFoldDB" id="A0A3P9IY14"/>
<dbReference type="SUPFAM" id="SSF81321">
    <property type="entry name" value="Family A G protein-coupled receptor-like"/>
    <property type="match status" value="1"/>
</dbReference>
<evidence type="ECO:0000256" key="3">
    <source>
        <dbReference type="ARBA" id="ARBA00022692"/>
    </source>
</evidence>
<evidence type="ECO:0000256" key="1">
    <source>
        <dbReference type="ARBA" id="ARBA00004651"/>
    </source>
</evidence>
<evidence type="ECO:0000313" key="11">
    <source>
        <dbReference type="Ensembl" id="ENSORLP00015024867.1"/>
    </source>
</evidence>
<dbReference type="GO" id="GO:0006935">
    <property type="term" value="P:chemotaxis"/>
    <property type="evidence" value="ECO:0007669"/>
    <property type="project" value="InterPro"/>
</dbReference>
<dbReference type="PRINTS" id="PR00657">
    <property type="entry name" value="CCCHEMOKINER"/>
</dbReference>
<dbReference type="Ensembl" id="ENSORLT00015006849.1">
    <property type="protein sequence ID" value="ENSORLP00015024867.1"/>
    <property type="gene ID" value="ENSORLG00015005657.1"/>
</dbReference>
<feature type="transmembrane region" description="Helical" evidence="9">
    <location>
        <begin position="71"/>
        <end position="92"/>
    </location>
</feature>
<reference key="1">
    <citation type="journal article" date="2007" name="Nature">
        <title>The medaka draft genome and insights into vertebrate genome evolution.</title>
        <authorList>
            <person name="Kasahara M."/>
            <person name="Naruse K."/>
            <person name="Sasaki S."/>
            <person name="Nakatani Y."/>
            <person name="Qu W."/>
            <person name="Ahsan B."/>
            <person name="Yamada T."/>
            <person name="Nagayasu Y."/>
            <person name="Doi K."/>
            <person name="Kasai Y."/>
            <person name="Jindo T."/>
            <person name="Kobayashi D."/>
            <person name="Shimada A."/>
            <person name="Toyoda A."/>
            <person name="Kuroki Y."/>
            <person name="Fujiyama A."/>
            <person name="Sasaki T."/>
            <person name="Shimizu A."/>
            <person name="Asakawa S."/>
            <person name="Shimizu N."/>
            <person name="Hashimoto S."/>
            <person name="Yang J."/>
            <person name="Lee Y."/>
            <person name="Matsushima K."/>
            <person name="Sugano S."/>
            <person name="Sakaizumi M."/>
            <person name="Narita T."/>
            <person name="Ohishi K."/>
            <person name="Haga S."/>
            <person name="Ohta F."/>
            <person name="Nomoto H."/>
            <person name="Nogata K."/>
            <person name="Morishita T."/>
            <person name="Endo T."/>
            <person name="Shin-I T."/>
            <person name="Takeda H."/>
            <person name="Morishita S."/>
            <person name="Kohara Y."/>
        </authorList>
    </citation>
    <scope>NUCLEOTIDE SEQUENCE [LARGE SCALE GENOMIC DNA]</scope>
    <source>
        <strain>Hd-rR</strain>
    </source>
</reference>
<dbReference type="InterPro" id="IPR050119">
    <property type="entry name" value="CCR1-9-like"/>
</dbReference>
<evidence type="ECO:0000256" key="2">
    <source>
        <dbReference type="ARBA" id="ARBA00022475"/>
    </source>
</evidence>
<dbReference type="PANTHER" id="PTHR10489">
    <property type="entry name" value="CELL ADHESION MOLECULE"/>
    <property type="match status" value="1"/>
</dbReference>
<evidence type="ECO:0000259" key="10">
    <source>
        <dbReference type="PROSITE" id="PS50262"/>
    </source>
</evidence>
<keyword evidence="2" id="KW-1003">Cell membrane</keyword>
<comment type="subcellular location">
    <subcellularLocation>
        <location evidence="1">Cell membrane</location>
        <topology evidence="1">Multi-pass membrane protein</topology>
    </subcellularLocation>
</comment>
<feature type="transmembrane region" description="Helical" evidence="9">
    <location>
        <begin position="230"/>
        <end position="247"/>
    </location>
</feature>
<feature type="transmembrane region" description="Helical" evidence="9">
    <location>
        <begin position="42"/>
        <end position="64"/>
    </location>
</feature>
<dbReference type="GO" id="GO:0004950">
    <property type="term" value="F:chemokine receptor activity"/>
    <property type="evidence" value="ECO:0007669"/>
    <property type="project" value="InterPro"/>
</dbReference>
<organism evidence="11 12">
    <name type="scientific">Oryzias latipes</name>
    <name type="common">Japanese rice fish</name>
    <name type="synonym">Japanese killifish</name>
    <dbReference type="NCBI Taxonomy" id="8090"/>
    <lineage>
        <taxon>Eukaryota</taxon>
        <taxon>Metazoa</taxon>
        <taxon>Chordata</taxon>
        <taxon>Craniata</taxon>
        <taxon>Vertebrata</taxon>
        <taxon>Euteleostomi</taxon>
        <taxon>Actinopterygii</taxon>
        <taxon>Neopterygii</taxon>
        <taxon>Teleostei</taxon>
        <taxon>Neoteleostei</taxon>
        <taxon>Acanthomorphata</taxon>
        <taxon>Ovalentaria</taxon>
        <taxon>Atherinomorphae</taxon>
        <taxon>Beloniformes</taxon>
        <taxon>Adrianichthyidae</taxon>
        <taxon>Oryziinae</taxon>
        <taxon>Oryzias</taxon>
    </lineage>
</organism>
<proteinExistence type="predicted"/>
<feature type="transmembrane region" description="Helical" evidence="9">
    <location>
        <begin position="112"/>
        <end position="136"/>
    </location>
</feature>
<protein>
    <recommendedName>
        <fullName evidence="10">G-protein coupled receptors family 1 profile domain-containing protein</fullName>
    </recommendedName>
</protein>
<dbReference type="InterPro" id="IPR000355">
    <property type="entry name" value="Chemokine_rcpt"/>
</dbReference>
<evidence type="ECO:0000313" key="12">
    <source>
        <dbReference type="Proteomes" id="UP000265200"/>
    </source>
</evidence>
<dbReference type="GO" id="GO:0005886">
    <property type="term" value="C:plasma membrane"/>
    <property type="evidence" value="ECO:0007669"/>
    <property type="project" value="UniProtKB-SubCell"/>
</dbReference>
<dbReference type="PROSITE" id="PS50262">
    <property type="entry name" value="G_PROTEIN_RECEP_F1_2"/>
    <property type="match status" value="1"/>
</dbReference>
<dbReference type="Pfam" id="PF00001">
    <property type="entry name" value="7tm_1"/>
    <property type="match status" value="1"/>
</dbReference>
<sequence length="323" mass="37007">NKTPHNPFNKTTTMEENRTVSENDDYPYLCKLNDVSTVKGTVYAVIFIISILSNALLIVVVLLYENWKNVTTIFIMNLAVADLIFTTTLPFWAVYHLHHWVFGDFLCQCMTAVYFISVYSSVLILTALSVDRLVLVIKKPTDSFRRKYVLGTCAAAWLIGIIASSTNAIKVEVTEYEGSYYCEPSHYVDSGYYAEISLLFLLPFIITVFCYTGIIVAVLRTTVRRKFRSVSVMFCIVTVFFFCWGPYNIALISRTRLDYAFYISRMLAFSHCCLNPVFYVLVGIKFKSHLKKMVKICSSDRNNIPNRRSRLTIMSVTSEELSM</sequence>
<evidence type="ECO:0000256" key="7">
    <source>
        <dbReference type="ARBA" id="ARBA00023170"/>
    </source>
</evidence>
<dbReference type="Proteomes" id="UP000265200">
    <property type="component" value="Chromosome 17"/>
</dbReference>
<reference evidence="11" key="4">
    <citation type="submission" date="2025-09" db="UniProtKB">
        <authorList>
            <consortium name="Ensembl"/>
        </authorList>
    </citation>
    <scope>IDENTIFICATION</scope>
    <source>
        <strain evidence="11">HSOK</strain>
    </source>
</reference>